<name>A0A9P1H1C6_9PEZI</name>
<keyword evidence="4 7" id="KW-0812">Transmembrane</keyword>
<feature type="transmembrane region" description="Helical" evidence="7">
    <location>
        <begin position="437"/>
        <end position="458"/>
    </location>
</feature>
<feature type="transmembrane region" description="Helical" evidence="7">
    <location>
        <begin position="308"/>
        <end position="330"/>
    </location>
</feature>
<dbReference type="InterPro" id="IPR036259">
    <property type="entry name" value="MFS_trans_sf"/>
</dbReference>
<evidence type="ECO:0000256" key="5">
    <source>
        <dbReference type="ARBA" id="ARBA00022989"/>
    </source>
</evidence>
<keyword evidence="7" id="KW-0406">Ion transport</keyword>
<feature type="transmembrane region" description="Helical" evidence="7">
    <location>
        <begin position="59"/>
        <end position="79"/>
    </location>
</feature>
<keyword evidence="10" id="KW-1185">Reference proteome</keyword>
<evidence type="ECO:0000256" key="6">
    <source>
        <dbReference type="ARBA" id="ARBA00023136"/>
    </source>
</evidence>
<dbReference type="OrthoDB" id="648861at2759"/>
<dbReference type="SUPFAM" id="SSF103473">
    <property type="entry name" value="MFS general substrate transporter"/>
    <property type="match status" value="1"/>
</dbReference>
<sequence length="467" mass="51733">MESAAPRPRDDGVDALSTSAVRRLYVSHFLSAWNSRFFEFGSTLFLASIYPHTLVPTSVYALARAGFAMVFAPAVGRWIDKSDRLFVVQASIIGQRVSVAISCLILYLLARWRDWGAHSTRGLFAIIVLLAGVEKLCSVMNSVSVTKDWIVVMTEENEHVRKILNARIRRIDLVCKLLGPFVVASIDDYSTIVAIWTTMILTLLSVGPEYKFIAQTYYSVPGLAKPRGRQAQAASRSTGSGESDEEEPLIGDRTPGANPTAPRRQSLLTTIFPLASLKFYAHHRAFLPSLAYVFLHLTVLSFSGRMIVFLLSIGYSSLTVGIARTVCTIVELSATWTTPKLIGRFGNVMTGFYSITWQVLTLSLGAACFVIDWDAVLRTTDIGALIGAGGLVIIVQDEVEEESRGAFSTAEASSQNLFEMLSYVSTIVYYKPEEFQWPMFITLASMYAGWATYAIYVYRGKRQSEVY</sequence>
<reference evidence="9" key="1">
    <citation type="submission" date="2022-11" db="EMBL/GenBank/DDBJ databases">
        <authorList>
            <person name="Scott C."/>
            <person name="Bruce N."/>
        </authorList>
    </citation>
    <scope>NUCLEOTIDE SEQUENCE</scope>
</reference>
<comment type="caution">
    <text evidence="9">The sequence shown here is derived from an EMBL/GenBank/DDBJ whole genome shotgun (WGS) entry which is preliminary data.</text>
</comment>
<keyword evidence="6 7" id="KW-0472">Membrane</keyword>
<dbReference type="EMBL" id="CALLCH030000010">
    <property type="protein sequence ID" value="CAI4214107.1"/>
    <property type="molecule type" value="Genomic_DNA"/>
</dbReference>
<evidence type="ECO:0000256" key="8">
    <source>
        <dbReference type="SAM" id="MobiDB-lite"/>
    </source>
</evidence>
<protein>
    <recommendedName>
        <fullName evidence="7">Solute carrier family 40 member</fullName>
    </recommendedName>
</protein>
<evidence type="ECO:0000256" key="4">
    <source>
        <dbReference type="ARBA" id="ARBA00022692"/>
    </source>
</evidence>
<evidence type="ECO:0000313" key="9">
    <source>
        <dbReference type="EMBL" id="CAI4214107.1"/>
    </source>
</evidence>
<feature type="transmembrane region" description="Helical" evidence="7">
    <location>
        <begin position="351"/>
        <end position="373"/>
    </location>
</feature>
<comment type="caution">
    <text evidence="7">Lacks conserved residue(s) required for the propagation of feature annotation.</text>
</comment>
<gene>
    <name evidence="9" type="ORF">PPNO1_LOCUS3839</name>
</gene>
<keyword evidence="5 7" id="KW-1133">Transmembrane helix</keyword>
<feature type="transmembrane region" description="Helical" evidence="7">
    <location>
        <begin position="285"/>
        <end position="302"/>
    </location>
</feature>
<comment type="similarity">
    <text evidence="2 7">Belongs to the ferroportin (FP) (TC 2.A.100) family. SLC40A subfamily.</text>
</comment>
<feature type="transmembrane region" description="Helical" evidence="7">
    <location>
        <begin position="122"/>
        <end position="143"/>
    </location>
</feature>
<dbReference type="GO" id="GO:0005381">
    <property type="term" value="F:iron ion transmembrane transporter activity"/>
    <property type="evidence" value="ECO:0007669"/>
    <property type="project" value="UniProtKB-UniRule"/>
</dbReference>
<evidence type="ECO:0000313" key="10">
    <source>
        <dbReference type="Proteomes" id="UP000838763"/>
    </source>
</evidence>
<dbReference type="PANTHER" id="PTHR11660:SF57">
    <property type="entry name" value="SOLUTE CARRIER FAMILY 40 MEMBER"/>
    <property type="match status" value="1"/>
</dbReference>
<feature type="transmembrane region" description="Helical" evidence="7">
    <location>
        <begin position="85"/>
        <end position="110"/>
    </location>
</feature>
<evidence type="ECO:0000256" key="1">
    <source>
        <dbReference type="ARBA" id="ARBA00004141"/>
    </source>
</evidence>
<evidence type="ECO:0000256" key="2">
    <source>
        <dbReference type="ARBA" id="ARBA00006279"/>
    </source>
</evidence>
<organism evidence="9 10">
    <name type="scientific">Parascedosporium putredinis</name>
    <dbReference type="NCBI Taxonomy" id="1442378"/>
    <lineage>
        <taxon>Eukaryota</taxon>
        <taxon>Fungi</taxon>
        <taxon>Dikarya</taxon>
        <taxon>Ascomycota</taxon>
        <taxon>Pezizomycotina</taxon>
        <taxon>Sordariomycetes</taxon>
        <taxon>Hypocreomycetidae</taxon>
        <taxon>Microascales</taxon>
        <taxon>Microascaceae</taxon>
        <taxon>Parascedosporium</taxon>
    </lineage>
</organism>
<dbReference type="InterPro" id="IPR009716">
    <property type="entry name" value="Ferroportin-1"/>
</dbReference>
<feature type="compositionally biased region" description="Polar residues" evidence="8">
    <location>
        <begin position="232"/>
        <end position="241"/>
    </location>
</feature>
<dbReference type="Proteomes" id="UP000838763">
    <property type="component" value="Unassembled WGS sequence"/>
</dbReference>
<dbReference type="GO" id="GO:0016020">
    <property type="term" value="C:membrane"/>
    <property type="evidence" value="ECO:0007669"/>
    <property type="project" value="UniProtKB-SubCell"/>
</dbReference>
<comment type="subcellular location">
    <subcellularLocation>
        <location evidence="1 7">Membrane</location>
        <topology evidence="1 7">Multi-pass membrane protein</topology>
    </subcellularLocation>
</comment>
<evidence type="ECO:0000256" key="3">
    <source>
        <dbReference type="ARBA" id="ARBA00022448"/>
    </source>
</evidence>
<dbReference type="AlphaFoldDB" id="A0A9P1H1C6"/>
<proteinExistence type="inferred from homology"/>
<dbReference type="PANTHER" id="PTHR11660">
    <property type="entry name" value="SOLUTE CARRIER FAMILY 40 MEMBER"/>
    <property type="match status" value="1"/>
</dbReference>
<keyword evidence="3 7" id="KW-0813">Transport</keyword>
<dbReference type="Pfam" id="PF06963">
    <property type="entry name" value="FPN1"/>
    <property type="match status" value="1"/>
</dbReference>
<accession>A0A9P1H1C6</accession>
<feature type="region of interest" description="Disordered" evidence="8">
    <location>
        <begin position="231"/>
        <end position="262"/>
    </location>
</feature>
<evidence type="ECO:0000256" key="7">
    <source>
        <dbReference type="RuleBase" id="RU365065"/>
    </source>
</evidence>
<comment type="function">
    <text evidence="7">May be involved in iron transport and iron homeostasis.</text>
</comment>